<comment type="subcellular location">
    <subcellularLocation>
        <location evidence="8">Cytoplasm</location>
    </subcellularLocation>
</comment>
<comment type="pathway">
    <text evidence="8">Glycolipid biosynthesis; lipid IV(A) biosynthesis; lipid IV(A) from (3R)-3-hydroxytetradecanoyl-[acyl-carrier-protein] and UDP-N-acetyl-alpha-D-glucosamine: step 1/6.</text>
</comment>
<dbReference type="Pfam" id="PF00132">
    <property type="entry name" value="Hexapep"/>
    <property type="match status" value="1"/>
</dbReference>
<dbReference type="PATRIC" id="fig|1612624.7.peg.5514"/>
<dbReference type="SUPFAM" id="SSF51161">
    <property type="entry name" value="Trimeric LpxA-like enzymes"/>
    <property type="match status" value="1"/>
</dbReference>
<accession>A0A1C7NYL5</accession>
<keyword evidence="2 8" id="KW-0444">Lipid biosynthesis</keyword>
<dbReference type="InterPro" id="IPR037157">
    <property type="entry name" value="Acetyltransf_C_sf"/>
</dbReference>
<keyword evidence="7 8" id="KW-0012">Acyltransferase</keyword>
<evidence type="ECO:0000259" key="9">
    <source>
        <dbReference type="Pfam" id="PF13720"/>
    </source>
</evidence>
<organism evidence="11 12">
    <name type="scientific">Pararhizobium polonicum</name>
    <dbReference type="NCBI Taxonomy" id="1612624"/>
    <lineage>
        <taxon>Bacteria</taxon>
        <taxon>Pseudomonadati</taxon>
        <taxon>Pseudomonadota</taxon>
        <taxon>Alphaproteobacteria</taxon>
        <taxon>Hyphomicrobiales</taxon>
        <taxon>Rhizobiaceae</taxon>
        <taxon>Rhizobium/Agrobacterium group</taxon>
        <taxon>Pararhizobium</taxon>
    </lineage>
</organism>
<dbReference type="InterPro" id="IPR056729">
    <property type="entry name" value="GMPPB_C"/>
</dbReference>
<dbReference type="InterPro" id="IPR029098">
    <property type="entry name" value="Acetyltransf_C"/>
</dbReference>
<evidence type="ECO:0000313" key="11">
    <source>
        <dbReference type="EMBL" id="OBZ94068.1"/>
    </source>
</evidence>
<name>A0A1C7NYL5_9HYPH</name>
<evidence type="ECO:0000256" key="8">
    <source>
        <dbReference type="HAMAP-Rule" id="MF_00387"/>
    </source>
</evidence>
<reference evidence="11 12" key="1">
    <citation type="journal article" date="2016" name="Syst. Appl. Microbiol.">
        <title>Pararhizobium polonicum sp. nov. isolated from tumors on stone fruit rootstocks.</title>
        <authorList>
            <person name="Pulawska J."/>
            <person name="Kuzmanovic N."/>
            <person name="Willems A."/>
            <person name="Pothier J.F."/>
        </authorList>
    </citation>
    <scope>NUCLEOTIDE SEQUENCE [LARGE SCALE GENOMIC DNA]</scope>
    <source>
        <strain evidence="11 12">F5.1</strain>
    </source>
</reference>
<comment type="caution">
    <text evidence="11">The sequence shown here is derived from an EMBL/GenBank/DDBJ whole genome shotgun (WGS) entry which is preliminary data.</text>
</comment>
<dbReference type="GO" id="GO:0005737">
    <property type="term" value="C:cytoplasm"/>
    <property type="evidence" value="ECO:0007669"/>
    <property type="project" value="UniProtKB-SubCell"/>
</dbReference>
<keyword evidence="3 8" id="KW-0441">Lipid A biosynthesis</keyword>
<evidence type="ECO:0000259" key="10">
    <source>
        <dbReference type="Pfam" id="PF25087"/>
    </source>
</evidence>
<dbReference type="UniPathway" id="UPA00359">
    <property type="reaction ID" value="UER00477"/>
</dbReference>
<feature type="domain" description="UDP N-acetylglucosamine O-acyltransferase C-terminal" evidence="9">
    <location>
        <begin position="182"/>
        <end position="261"/>
    </location>
</feature>
<dbReference type="NCBIfam" id="TIGR01852">
    <property type="entry name" value="lipid_A_lpxA"/>
    <property type="match status" value="1"/>
</dbReference>
<comment type="function">
    <text evidence="8">Involved in the biosynthesis of lipid A, a phosphorylated glycolipid that anchors the lipopolysaccharide to the outer membrane of the cell.</text>
</comment>
<dbReference type="HAMAP" id="MF_00387">
    <property type="entry name" value="LpxA"/>
    <property type="match status" value="1"/>
</dbReference>
<dbReference type="GO" id="GO:0008780">
    <property type="term" value="F:acyl-[acyl-carrier-protein]-UDP-N-acetylglucosamine O-acyltransferase activity"/>
    <property type="evidence" value="ECO:0007669"/>
    <property type="project" value="UniProtKB-UniRule"/>
</dbReference>
<evidence type="ECO:0000256" key="2">
    <source>
        <dbReference type="ARBA" id="ARBA00022516"/>
    </source>
</evidence>
<keyword evidence="6 8" id="KW-0443">Lipid metabolism</keyword>
<evidence type="ECO:0000256" key="1">
    <source>
        <dbReference type="ARBA" id="ARBA00022490"/>
    </source>
</evidence>
<keyword evidence="1 8" id="KW-0963">Cytoplasm</keyword>
<evidence type="ECO:0000256" key="4">
    <source>
        <dbReference type="ARBA" id="ARBA00022679"/>
    </source>
</evidence>
<comment type="catalytic activity">
    <reaction evidence="8">
        <text>a (3R)-hydroxyacyl-[ACP] + UDP-N-acetyl-alpha-D-glucosamine = a UDP-3-O-[(3R)-3-hydroxyacyl]-N-acetyl-alpha-D-glucosamine + holo-[ACP]</text>
        <dbReference type="Rhea" id="RHEA:67812"/>
        <dbReference type="Rhea" id="RHEA-COMP:9685"/>
        <dbReference type="Rhea" id="RHEA-COMP:9945"/>
        <dbReference type="ChEBI" id="CHEBI:57705"/>
        <dbReference type="ChEBI" id="CHEBI:64479"/>
        <dbReference type="ChEBI" id="CHEBI:78827"/>
        <dbReference type="ChEBI" id="CHEBI:173225"/>
        <dbReference type="EC" id="2.3.1.129"/>
    </reaction>
</comment>
<dbReference type="PANTHER" id="PTHR43480:SF1">
    <property type="entry name" value="ACYL-[ACYL-CARRIER-PROTEIN]--UDP-N-ACETYLGLUCOSAMINE O-ACYLTRANSFERASE, MITOCHONDRIAL-RELATED"/>
    <property type="match status" value="1"/>
</dbReference>
<keyword evidence="5 8" id="KW-0677">Repeat</keyword>
<comment type="similarity">
    <text evidence="8">Belongs to the transferase hexapeptide repeat family. LpxA subfamily.</text>
</comment>
<keyword evidence="12" id="KW-1185">Reference proteome</keyword>
<gene>
    <name evidence="8" type="primary">lpxA</name>
    <name evidence="11" type="ORF">ADU59_17855</name>
</gene>
<evidence type="ECO:0000313" key="12">
    <source>
        <dbReference type="Proteomes" id="UP000093111"/>
    </source>
</evidence>
<dbReference type="GO" id="GO:0009245">
    <property type="term" value="P:lipid A biosynthetic process"/>
    <property type="evidence" value="ECO:0007669"/>
    <property type="project" value="UniProtKB-UniRule"/>
</dbReference>
<dbReference type="InterPro" id="IPR001451">
    <property type="entry name" value="Hexapep"/>
</dbReference>
<dbReference type="CDD" id="cd03351">
    <property type="entry name" value="LbH_UDP-GlcNAc_AT"/>
    <property type="match status" value="1"/>
</dbReference>
<dbReference type="Pfam" id="PF13720">
    <property type="entry name" value="Acetyltransf_11"/>
    <property type="match status" value="1"/>
</dbReference>
<keyword evidence="4 8" id="KW-0808">Transferase</keyword>
<dbReference type="Proteomes" id="UP000093111">
    <property type="component" value="Unassembled WGS sequence"/>
</dbReference>
<dbReference type="InterPro" id="IPR011004">
    <property type="entry name" value="Trimer_LpxA-like_sf"/>
</dbReference>
<dbReference type="EC" id="2.3.1.129" evidence="8"/>
<dbReference type="PIRSF" id="PIRSF000456">
    <property type="entry name" value="UDP-GlcNAc_acltr"/>
    <property type="match status" value="1"/>
</dbReference>
<dbReference type="EMBL" id="LGLV01000011">
    <property type="protein sequence ID" value="OBZ94068.1"/>
    <property type="molecule type" value="Genomic_DNA"/>
</dbReference>
<dbReference type="InterPro" id="IPR010137">
    <property type="entry name" value="Lipid_A_LpxA"/>
</dbReference>
<feature type="domain" description="Mannose-1-phosphate guanyltransferase C-terminal" evidence="10">
    <location>
        <begin position="9"/>
        <end position="105"/>
    </location>
</feature>
<dbReference type="Gene3D" id="2.160.10.10">
    <property type="entry name" value="Hexapeptide repeat proteins"/>
    <property type="match status" value="1"/>
</dbReference>
<comment type="subunit">
    <text evidence="8">Homotrimer.</text>
</comment>
<evidence type="ECO:0000256" key="7">
    <source>
        <dbReference type="ARBA" id="ARBA00023315"/>
    </source>
</evidence>
<proteinExistence type="inferred from homology"/>
<dbReference type="Gene3D" id="1.20.1180.10">
    <property type="entry name" value="Udp N-acetylglucosamine O-acyltransferase, C-terminal domain"/>
    <property type="match status" value="1"/>
</dbReference>
<evidence type="ECO:0000256" key="5">
    <source>
        <dbReference type="ARBA" id="ARBA00022737"/>
    </source>
</evidence>
<dbReference type="GO" id="GO:0016020">
    <property type="term" value="C:membrane"/>
    <property type="evidence" value="ECO:0007669"/>
    <property type="project" value="GOC"/>
</dbReference>
<dbReference type="PANTHER" id="PTHR43480">
    <property type="entry name" value="ACYL-[ACYL-CARRIER-PROTEIN]--UDP-N-ACETYLGLUCOSAMINE O-ACYLTRANSFERASE"/>
    <property type="match status" value="1"/>
</dbReference>
<dbReference type="AlphaFoldDB" id="A0A1C7NYL5"/>
<protein>
    <recommendedName>
        <fullName evidence="8">Acyl-[acyl-carrier-protein]--UDP-N-acetylglucosamine O-acyltransferase</fullName>
        <shortName evidence="8">UDP-N-acetylglucosamine acyltransferase</shortName>
        <ecNumber evidence="8">2.3.1.129</ecNumber>
    </recommendedName>
</protein>
<dbReference type="Pfam" id="PF25087">
    <property type="entry name" value="GMPPB_C"/>
    <property type="match status" value="1"/>
</dbReference>
<evidence type="ECO:0000256" key="3">
    <source>
        <dbReference type="ARBA" id="ARBA00022556"/>
    </source>
</evidence>
<evidence type="ECO:0000256" key="6">
    <source>
        <dbReference type="ARBA" id="ARBA00023098"/>
    </source>
</evidence>
<dbReference type="NCBIfam" id="NF003657">
    <property type="entry name" value="PRK05289.1"/>
    <property type="match status" value="1"/>
</dbReference>
<sequence length="272" mass="28231">MNMIAATAKIHPLSVIEDGAVIGDNVVVGPFCHVGPKVTLADNVELISHVVVLGRTTVGKGSKIFPSAVIGGDSQSVHHSAVDTTLVIGENCTIREGVTMNTGTVEHGGATVIGDNNLFLAYAHVAHDCRLGNNIILSNNVMLAGHVTVGDRAILGGGSAVHQFVRIGRQAFVGGLSAVAYDVIPYGMLNGNPGLLGGLNVVGMSRSGIEKPVIHTVRRAYKQIFEGPESIRANAAAIRGDYVDCPPALEILDFIAAESDRALSSPTRGSKG</sequence>
<dbReference type="STRING" id="1612624.ADU59_17855"/>